<dbReference type="Gene3D" id="3.40.50.300">
    <property type="entry name" value="P-loop containing nucleotide triphosphate hydrolases"/>
    <property type="match status" value="2"/>
</dbReference>
<dbReference type="GO" id="GO:0006281">
    <property type="term" value="P:DNA repair"/>
    <property type="evidence" value="ECO:0007669"/>
    <property type="project" value="TreeGrafter"/>
</dbReference>
<reference evidence="13 14" key="1">
    <citation type="submission" date="2018-06" db="EMBL/GenBank/DDBJ databases">
        <title>Genomic Encyclopedia of Archaeal and Bacterial Type Strains, Phase II (KMG-II): from individual species to whole genera.</title>
        <authorList>
            <person name="Goeker M."/>
        </authorList>
    </citation>
    <scope>NUCLEOTIDE SEQUENCE [LARGE SCALE GENOMIC DNA]</scope>
    <source>
        <strain evidence="13 14">CFPB 3232</strain>
    </source>
</reference>
<gene>
    <name evidence="13" type="ORF">AX018_100579</name>
</gene>
<comment type="similarity">
    <text evidence="10">Belongs to the helicase family. DinG subfamily.</text>
</comment>
<keyword evidence="5" id="KW-0067">ATP-binding</keyword>
<evidence type="ECO:0000256" key="3">
    <source>
        <dbReference type="ARBA" id="ARBA00022801"/>
    </source>
</evidence>
<evidence type="ECO:0000256" key="9">
    <source>
        <dbReference type="ARBA" id="ARBA00023235"/>
    </source>
</evidence>
<organism evidence="13 14">
    <name type="scientific">Paracidovorax anthurii</name>
    <dbReference type="NCBI Taxonomy" id="78229"/>
    <lineage>
        <taxon>Bacteria</taxon>
        <taxon>Pseudomonadati</taxon>
        <taxon>Pseudomonadota</taxon>
        <taxon>Betaproteobacteria</taxon>
        <taxon>Burkholderiales</taxon>
        <taxon>Comamonadaceae</taxon>
        <taxon>Paracidovorax</taxon>
    </lineage>
</organism>
<dbReference type="GO" id="GO:0003677">
    <property type="term" value="F:DNA binding"/>
    <property type="evidence" value="ECO:0007669"/>
    <property type="project" value="UniProtKB-KW"/>
</dbReference>
<evidence type="ECO:0000256" key="1">
    <source>
        <dbReference type="ARBA" id="ARBA00022723"/>
    </source>
</evidence>
<evidence type="ECO:0000256" key="6">
    <source>
        <dbReference type="ARBA" id="ARBA00023004"/>
    </source>
</evidence>
<accession>A0A328ZGS7</accession>
<dbReference type="GO" id="GO:0003678">
    <property type="term" value="F:DNA helicase activity"/>
    <property type="evidence" value="ECO:0007669"/>
    <property type="project" value="InterPro"/>
</dbReference>
<dbReference type="GO" id="GO:0051536">
    <property type="term" value="F:iron-sulfur cluster binding"/>
    <property type="evidence" value="ECO:0007669"/>
    <property type="project" value="UniProtKB-KW"/>
</dbReference>
<dbReference type="RefSeq" id="WP_245951422.1">
    <property type="nucleotide sequence ID" value="NZ_CBCSGC010000004.1"/>
</dbReference>
<dbReference type="PROSITE" id="PS51193">
    <property type="entry name" value="HELICASE_ATP_BIND_2"/>
    <property type="match status" value="1"/>
</dbReference>
<feature type="domain" description="Helicase ATP-binding" evidence="12">
    <location>
        <begin position="30"/>
        <end position="299"/>
    </location>
</feature>
<keyword evidence="7" id="KW-0411">Iron-sulfur</keyword>
<keyword evidence="2" id="KW-0547">Nucleotide-binding</keyword>
<dbReference type="InterPro" id="IPR010614">
    <property type="entry name" value="RAD3-like_helicase_DEAD"/>
</dbReference>
<keyword evidence="1" id="KW-0479">Metal-binding</keyword>
<dbReference type="InterPro" id="IPR027417">
    <property type="entry name" value="P-loop_NTPase"/>
</dbReference>
<dbReference type="EMBL" id="QLTA01000005">
    <property type="protein sequence ID" value="RAR85448.1"/>
    <property type="molecule type" value="Genomic_DNA"/>
</dbReference>
<dbReference type="GO" id="GO:0016818">
    <property type="term" value="F:hydrolase activity, acting on acid anhydrides, in phosphorus-containing anhydrides"/>
    <property type="evidence" value="ECO:0007669"/>
    <property type="project" value="InterPro"/>
</dbReference>
<feature type="region of interest" description="Disordered" evidence="11">
    <location>
        <begin position="418"/>
        <end position="454"/>
    </location>
</feature>
<keyword evidence="4 13" id="KW-0347">Helicase</keyword>
<evidence type="ECO:0000256" key="10">
    <source>
        <dbReference type="ARBA" id="ARBA00038058"/>
    </source>
</evidence>
<evidence type="ECO:0000259" key="12">
    <source>
        <dbReference type="PROSITE" id="PS51193"/>
    </source>
</evidence>
<dbReference type="PANTHER" id="PTHR11472">
    <property type="entry name" value="DNA REPAIR DEAD HELICASE RAD3/XP-D SUBFAMILY MEMBER"/>
    <property type="match status" value="1"/>
</dbReference>
<evidence type="ECO:0000313" key="14">
    <source>
        <dbReference type="Proteomes" id="UP000248856"/>
    </source>
</evidence>
<evidence type="ECO:0000256" key="7">
    <source>
        <dbReference type="ARBA" id="ARBA00023014"/>
    </source>
</evidence>
<protein>
    <submittedName>
        <fullName evidence="13">ATP-dependent DNA helicase DinG</fullName>
    </submittedName>
</protein>
<dbReference type="PANTHER" id="PTHR11472:SF34">
    <property type="entry name" value="REGULATOR OF TELOMERE ELONGATION HELICASE 1"/>
    <property type="match status" value="1"/>
</dbReference>
<proteinExistence type="inferred from homology"/>
<sequence>MSGEVAMGTGEPHPSMLVRAVAAAFAEDGVLVSAQPNFRPRHGQTEMAVAVAETIECGGALVVEAGTGVGKTFSYLVPALLSGERVLISTATKALQDQLFSRDLPRLAQVLALPLRMALLKGRASYLCLHRLALARQHPLAQEPAVARLIARVETWSHCTASGDLSELPGLDERSAAVQLFTSTLENCLGSSCPRFRSCHVHIARKEALSADIVVINHHLFFADQAIRGSGMAELLPSVRVVVFDEAHQLNETGVQFLGVQISSAQWLDLARDVLAAGLQSARGLEDWPAIAAALDQAARDWRLAAGMWPAGTRLRWVGEVPERVDPQAWQAGLQRLSSACRQALVALDGVGEASPDFTRLHERCVRLLERIAMFSDAMEPDAVRWVDIGAHQVRMVQSPLDIAKPMHALWHPGIERDDLAGEKPPCTESTDDRDLPWQDDEAGGGPHTPPLSARPRGWIFTSATLGDDASLHWFTASCGLEDARVLRVESPFDYAEQAALYVPRHLPSPSDAAHGEAVARWAGQAARVLGGRTLVLTTTLKALRAIGETLQACFPEGSDIEVLVQGQWPKRRLMERFREGCDGGGGRGCVLVASASFWEGFDVPGDALQLVVIDKLPFPPPGDPVVEARSRRLEGHGKSAFRHFVLPEAAIALKQGAGRLIRSESDRGLLAIADSRLVTMGYGKRLLAALPPMRRIQTEVEWESALQALVTTSSTRVLPWP</sequence>
<dbReference type="AlphaFoldDB" id="A0A328ZGS7"/>
<dbReference type="Proteomes" id="UP000248856">
    <property type="component" value="Unassembled WGS sequence"/>
</dbReference>
<dbReference type="SMART" id="SM00491">
    <property type="entry name" value="HELICc2"/>
    <property type="match status" value="1"/>
</dbReference>
<evidence type="ECO:0000256" key="4">
    <source>
        <dbReference type="ARBA" id="ARBA00022806"/>
    </source>
</evidence>
<dbReference type="InterPro" id="IPR045028">
    <property type="entry name" value="DinG/Rad3-like"/>
</dbReference>
<evidence type="ECO:0000256" key="11">
    <source>
        <dbReference type="SAM" id="MobiDB-lite"/>
    </source>
</evidence>
<dbReference type="GO" id="GO:0046872">
    <property type="term" value="F:metal ion binding"/>
    <property type="evidence" value="ECO:0007669"/>
    <property type="project" value="UniProtKB-KW"/>
</dbReference>
<keyword evidence="3" id="KW-0378">Hydrolase</keyword>
<name>A0A328ZGS7_9BURK</name>
<evidence type="ECO:0000256" key="5">
    <source>
        <dbReference type="ARBA" id="ARBA00022840"/>
    </source>
</evidence>
<keyword evidence="6" id="KW-0408">Iron</keyword>
<keyword evidence="9" id="KW-0413">Isomerase</keyword>
<comment type="caution">
    <text evidence="13">The sequence shown here is derived from an EMBL/GenBank/DDBJ whole genome shotgun (WGS) entry which is preliminary data.</text>
</comment>
<dbReference type="InterPro" id="IPR014013">
    <property type="entry name" value="Helic_SF1/SF2_ATP-bd_DinG/Rad3"/>
</dbReference>
<evidence type="ECO:0000256" key="8">
    <source>
        <dbReference type="ARBA" id="ARBA00023125"/>
    </source>
</evidence>
<keyword evidence="14" id="KW-1185">Reference proteome</keyword>
<evidence type="ECO:0000256" key="2">
    <source>
        <dbReference type="ARBA" id="ARBA00022741"/>
    </source>
</evidence>
<dbReference type="Pfam" id="PF13307">
    <property type="entry name" value="Helicase_C_2"/>
    <property type="match status" value="1"/>
</dbReference>
<dbReference type="InterPro" id="IPR006555">
    <property type="entry name" value="ATP-dep_Helicase_C"/>
</dbReference>
<dbReference type="Pfam" id="PF06733">
    <property type="entry name" value="DEAD_2"/>
    <property type="match status" value="1"/>
</dbReference>
<evidence type="ECO:0000313" key="13">
    <source>
        <dbReference type="EMBL" id="RAR85448.1"/>
    </source>
</evidence>
<keyword evidence="8" id="KW-0238">DNA-binding</keyword>
<dbReference type="GO" id="GO:0005524">
    <property type="term" value="F:ATP binding"/>
    <property type="evidence" value="ECO:0007669"/>
    <property type="project" value="UniProtKB-KW"/>
</dbReference>
<dbReference type="SUPFAM" id="SSF52540">
    <property type="entry name" value="P-loop containing nucleoside triphosphate hydrolases"/>
    <property type="match status" value="2"/>
</dbReference>